<gene>
    <name evidence="2" type="ORF">RhiirA1_494414</name>
</gene>
<dbReference type="Proteomes" id="UP000232688">
    <property type="component" value="Unassembled WGS sequence"/>
</dbReference>
<evidence type="ECO:0008006" key="4">
    <source>
        <dbReference type="Google" id="ProtNLM"/>
    </source>
</evidence>
<protein>
    <recommendedName>
        <fullName evidence="4">hAT-like transposase RNase-H fold domain-containing protein</fullName>
    </recommendedName>
</protein>
<feature type="non-terminal residue" evidence="2">
    <location>
        <position position="1"/>
    </location>
</feature>
<proteinExistence type="predicted"/>
<comment type="caution">
    <text evidence="2">The sequence shown here is derived from an EMBL/GenBank/DDBJ whole genome shotgun (WGS) entry which is preliminary data.</text>
</comment>
<feature type="region of interest" description="Disordered" evidence="1">
    <location>
        <begin position="191"/>
        <end position="211"/>
    </location>
</feature>
<dbReference type="VEuPathDB" id="FungiDB:FUN_002231"/>
<name>A0A2N0R6J6_9GLOM</name>
<sequence length="239" mass="27269">DAITQLQADLSTSTDREIKKDGNRLKRLLLTDDEWELLDQLVDLLMPFEEATREFSGNSYITLSRVIPIIKEMIFDLATEVPSNNDDFLNEDTIFGSEALEIQQTDFDDDEVISNITKKKISIKNPLNTVGILEKIKQNIYNALIYYWDIPNDLGLMAALLDPRYKNLDFLDNDEKQRIVQKFRSELGLGGVETSTSEPLNNPSTPLNAESSMRSHKELSIKFSNLDYYPNLVDTLKGI</sequence>
<reference evidence="2 3" key="2">
    <citation type="submission" date="2017-10" db="EMBL/GenBank/DDBJ databases">
        <title>Genome analyses suggest a sexual origin of heterokaryosis in a supposedly ancient asexual fungus.</title>
        <authorList>
            <person name="Corradi N."/>
            <person name="Sedzielewska K."/>
            <person name="Noel J."/>
            <person name="Charron P."/>
            <person name="Farinelli L."/>
            <person name="Marton T."/>
            <person name="Kruger M."/>
            <person name="Pelin A."/>
            <person name="Brachmann A."/>
            <person name="Corradi N."/>
        </authorList>
    </citation>
    <scope>NUCLEOTIDE SEQUENCE [LARGE SCALE GENOMIC DNA]</scope>
    <source>
        <strain evidence="2 3">A1</strain>
    </source>
</reference>
<accession>A0A2N0R6J6</accession>
<dbReference type="EMBL" id="LLXH01001443">
    <property type="protein sequence ID" value="PKC58903.1"/>
    <property type="molecule type" value="Genomic_DNA"/>
</dbReference>
<dbReference type="VEuPathDB" id="FungiDB:RhiirFUN_025699"/>
<reference evidence="2 3" key="1">
    <citation type="submission" date="2017-10" db="EMBL/GenBank/DDBJ databases">
        <title>Extensive intraspecific genome diversity in a model arbuscular mycorrhizal fungus.</title>
        <authorList>
            <person name="Chen E.C.H."/>
            <person name="Morin E."/>
            <person name="Baudet D."/>
            <person name="Noel J."/>
            <person name="Ndikumana S."/>
            <person name="Charron P."/>
            <person name="St-Onge C."/>
            <person name="Giorgi J."/>
            <person name="Grigoriev I.V."/>
            <person name="Roux C."/>
            <person name="Martin F.M."/>
            <person name="Corradi N."/>
        </authorList>
    </citation>
    <scope>NUCLEOTIDE SEQUENCE [LARGE SCALE GENOMIC DNA]</scope>
    <source>
        <strain evidence="2 3">A1</strain>
    </source>
</reference>
<organism evidence="2 3">
    <name type="scientific">Rhizophagus irregularis</name>
    <dbReference type="NCBI Taxonomy" id="588596"/>
    <lineage>
        <taxon>Eukaryota</taxon>
        <taxon>Fungi</taxon>
        <taxon>Fungi incertae sedis</taxon>
        <taxon>Mucoromycota</taxon>
        <taxon>Glomeromycotina</taxon>
        <taxon>Glomeromycetes</taxon>
        <taxon>Glomerales</taxon>
        <taxon>Glomeraceae</taxon>
        <taxon>Rhizophagus</taxon>
    </lineage>
</organism>
<dbReference type="VEuPathDB" id="FungiDB:RhiirA1_494414"/>
<dbReference type="AlphaFoldDB" id="A0A2N0R6J6"/>
<dbReference type="InterPro" id="IPR012337">
    <property type="entry name" value="RNaseH-like_sf"/>
</dbReference>
<evidence type="ECO:0000313" key="2">
    <source>
        <dbReference type="EMBL" id="PKC58903.1"/>
    </source>
</evidence>
<dbReference type="SUPFAM" id="SSF53098">
    <property type="entry name" value="Ribonuclease H-like"/>
    <property type="match status" value="1"/>
</dbReference>
<evidence type="ECO:0000256" key="1">
    <source>
        <dbReference type="SAM" id="MobiDB-lite"/>
    </source>
</evidence>
<feature type="compositionally biased region" description="Polar residues" evidence="1">
    <location>
        <begin position="193"/>
        <end position="211"/>
    </location>
</feature>
<evidence type="ECO:0000313" key="3">
    <source>
        <dbReference type="Proteomes" id="UP000232688"/>
    </source>
</evidence>